<comment type="caution">
    <text evidence="2">The sequence shown here is derived from an EMBL/GenBank/DDBJ whole genome shotgun (WGS) entry which is preliminary data.</text>
</comment>
<dbReference type="RefSeq" id="WP_213011231.1">
    <property type="nucleotide sequence ID" value="NZ_BOQN01000095.1"/>
</dbReference>
<sequence length="99" mass="11256">MNLDHSFVEQVLQQLTFAVIGWLAGRSVRAVRRRILVPPPPVVEIRIEVHLAWDDIDGYRSLTQLKQMDTVLSQESAYRSSRPPAGRSPGLGDPPHRRF</sequence>
<proteinExistence type="predicted"/>
<dbReference type="EMBL" id="BOQN01000095">
    <property type="protein sequence ID" value="GIM95514.1"/>
    <property type="molecule type" value="Genomic_DNA"/>
</dbReference>
<evidence type="ECO:0000313" key="2">
    <source>
        <dbReference type="EMBL" id="GIM95514.1"/>
    </source>
</evidence>
<dbReference type="Proteomes" id="UP000677082">
    <property type="component" value="Unassembled WGS sequence"/>
</dbReference>
<evidence type="ECO:0000313" key="3">
    <source>
        <dbReference type="Proteomes" id="UP000677082"/>
    </source>
</evidence>
<name>A0A919TGC1_9ACTN</name>
<feature type="region of interest" description="Disordered" evidence="1">
    <location>
        <begin position="73"/>
        <end position="99"/>
    </location>
</feature>
<dbReference type="AlphaFoldDB" id="A0A919TGC1"/>
<gene>
    <name evidence="2" type="ORF">Ato02nite_073070</name>
</gene>
<protein>
    <submittedName>
        <fullName evidence="2">Uncharacterized protein</fullName>
    </submittedName>
</protein>
<organism evidence="2 3">
    <name type="scientific">Paractinoplanes toevensis</name>
    <dbReference type="NCBI Taxonomy" id="571911"/>
    <lineage>
        <taxon>Bacteria</taxon>
        <taxon>Bacillati</taxon>
        <taxon>Actinomycetota</taxon>
        <taxon>Actinomycetes</taxon>
        <taxon>Micromonosporales</taxon>
        <taxon>Micromonosporaceae</taxon>
        <taxon>Paractinoplanes</taxon>
    </lineage>
</organism>
<accession>A0A919TGC1</accession>
<reference evidence="2 3" key="1">
    <citation type="submission" date="2021-03" db="EMBL/GenBank/DDBJ databases">
        <title>Whole genome shotgun sequence of Actinoplanes toevensis NBRC 105298.</title>
        <authorList>
            <person name="Komaki H."/>
            <person name="Tamura T."/>
        </authorList>
    </citation>
    <scope>NUCLEOTIDE SEQUENCE [LARGE SCALE GENOMIC DNA]</scope>
    <source>
        <strain evidence="2 3">NBRC 105298</strain>
    </source>
</reference>
<keyword evidence="3" id="KW-1185">Reference proteome</keyword>
<evidence type="ECO:0000256" key="1">
    <source>
        <dbReference type="SAM" id="MobiDB-lite"/>
    </source>
</evidence>